<evidence type="ECO:0000256" key="6">
    <source>
        <dbReference type="ARBA" id="ARBA00023004"/>
    </source>
</evidence>
<feature type="compositionally biased region" description="Polar residues" evidence="12">
    <location>
        <begin position="1"/>
        <end position="10"/>
    </location>
</feature>
<reference evidence="13" key="1">
    <citation type="submission" date="2020-05" db="UniProtKB">
        <authorList>
            <consortium name="EnsemblMetazoa"/>
        </authorList>
    </citation>
    <scope>IDENTIFICATION</scope>
    <source>
        <strain evidence="13">TTRI</strain>
    </source>
</reference>
<dbReference type="PANTHER" id="PTHR12743">
    <property type="entry name" value="CYTOCHROME C1 HEME LYASE"/>
    <property type="match status" value="1"/>
</dbReference>
<keyword evidence="14" id="KW-1185">Reference proteome</keyword>
<comment type="catalytic activity">
    <reaction evidence="10">
        <text>holo-[cytochrome c] = apo-[cytochrome c] + heme b</text>
        <dbReference type="Rhea" id="RHEA:22648"/>
        <dbReference type="Rhea" id="RHEA-COMP:10725"/>
        <dbReference type="Rhea" id="RHEA-COMP:10726"/>
        <dbReference type="ChEBI" id="CHEBI:29950"/>
        <dbReference type="ChEBI" id="CHEBI:60344"/>
        <dbReference type="ChEBI" id="CHEBI:83739"/>
        <dbReference type="EC" id="4.4.1.17"/>
    </reaction>
    <physiologicalReaction direction="right-to-left" evidence="10">
        <dbReference type="Rhea" id="RHEA:22650"/>
    </physiologicalReaction>
</comment>
<evidence type="ECO:0000256" key="5">
    <source>
        <dbReference type="ARBA" id="ARBA00022792"/>
    </source>
</evidence>
<evidence type="ECO:0000256" key="10">
    <source>
        <dbReference type="ARBA" id="ARBA00023944"/>
    </source>
</evidence>
<proteinExistence type="inferred from homology"/>
<keyword evidence="3 11" id="KW-0349">Heme</keyword>
<evidence type="ECO:0000256" key="12">
    <source>
        <dbReference type="SAM" id="MobiDB-lite"/>
    </source>
</evidence>
<keyword evidence="5 11" id="KW-0999">Mitochondrion inner membrane</keyword>
<feature type="region of interest" description="Disordered" evidence="12">
    <location>
        <begin position="1"/>
        <end position="122"/>
    </location>
</feature>
<feature type="compositionally biased region" description="Polar residues" evidence="12">
    <location>
        <begin position="104"/>
        <end position="122"/>
    </location>
</feature>
<sequence>MEVDFDNTSALDRKKVQESNNQKNPLDEIEIHKTAHFSDPLKDDDESFSIENALDEAQNAFSSSDEESLSECPVRHENNDVNPLNMMPPANQKPAPDQPFPLSTERQTSSIPKATEDGTAQF</sequence>
<dbReference type="PANTHER" id="PTHR12743:SF0">
    <property type="entry name" value="HOLOCYTOCHROME C-TYPE SYNTHASE"/>
    <property type="match status" value="1"/>
</dbReference>
<protein>
    <recommendedName>
        <fullName evidence="11">Holocytochrome c-type synthase</fullName>
        <ecNumber evidence="11">4.4.1.17</ecNumber>
    </recommendedName>
</protein>
<comment type="similarity">
    <text evidence="2 11">Belongs to the cytochrome c-type heme lyase family.</text>
</comment>
<keyword evidence="4 11" id="KW-0479">Metal-binding</keyword>
<evidence type="ECO:0000256" key="4">
    <source>
        <dbReference type="ARBA" id="ARBA00022723"/>
    </source>
</evidence>
<keyword evidence="8 11" id="KW-0472">Membrane</keyword>
<evidence type="ECO:0000256" key="2">
    <source>
        <dbReference type="ARBA" id="ARBA00007255"/>
    </source>
</evidence>
<dbReference type="InterPro" id="IPR000511">
    <property type="entry name" value="Holocyt_c/c1_synthase"/>
</dbReference>
<dbReference type="EnsemblMetazoa" id="GAUT038966-RA">
    <property type="protein sequence ID" value="GAUT038966-PA"/>
    <property type="gene ID" value="GAUT038966"/>
</dbReference>
<dbReference type="VEuPathDB" id="VectorBase:GAUT038966"/>
<name>A0A1A9VJ09_GLOAU</name>
<dbReference type="AlphaFoldDB" id="A0A1A9VJ09"/>
<dbReference type="Proteomes" id="UP000078200">
    <property type="component" value="Unassembled WGS sequence"/>
</dbReference>
<evidence type="ECO:0000256" key="1">
    <source>
        <dbReference type="ARBA" id="ARBA00004273"/>
    </source>
</evidence>
<dbReference type="EC" id="4.4.1.17" evidence="11"/>
<evidence type="ECO:0000256" key="11">
    <source>
        <dbReference type="RuleBase" id="RU363130"/>
    </source>
</evidence>
<evidence type="ECO:0000256" key="8">
    <source>
        <dbReference type="ARBA" id="ARBA00023136"/>
    </source>
</evidence>
<keyword evidence="9 11" id="KW-0456">Lyase</keyword>
<evidence type="ECO:0000256" key="9">
    <source>
        <dbReference type="ARBA" id="ARBA00023239"/>
    </source>
</evidence>
<keyword evidence="6 11" id="KW-0408">Iron</keyword>
<keyword evidence="7 11" id="KW-0496">Mitochondrion</keyword>
<organism evidence="13 14">
    <name type="scientific">Glossina austeni</name>
    <name type="common">Savannah tsetse fly</name>
    <dbReference type="NCBI Taxonomy" id="7395"/>
    <lineage>
        <taxon>Eukaryota</taxon>
        <taxon>Metazoa</taxon>
        <taxon>Ecdysozoa</taxon>
        <taxon>Arthropoda</taxon>
        <taxon>Hexapoda</taxon>
        <taxon>Insecta</taxon>
        <taxon>Pterygota</taxon>
        <taxon>Neoptera</taxon>
        <taxon>Endopterygota</taxon>
        <taxon>Diptera</taxon>
        <taxon>Brachycera</taxon>
        <taxon>Muscomorpha</taxon>
        <taxon>Hippoboscoidea</taxon>
        <taxon>Glossinidae</taxon>
        <taxon>Glossina</taxon>
    </lineage>
</organism>
<accession>A0A1A9VJ09</accession>
<comment type="function">
    <text evidence="11">Lyase that catalyzes the covalent linking of the heme group to the cytochrome C apoprotein to produce the mature functional cytochrome.</text>
</comment>
<dbReference type="GO" id="GO:0005743">
    <property type="term" value="C:mitochondrial inner membrane"/>
    <property type="evidence" value="ECO:0007669"/>
    <property type="project" value="UniProtKB-SubCell"/>
</dbReference>
<evidence type="ECO:0000256" key="7">
    <source>
        <dbReference type="ARBA" id="ARBA00023128"/>
    </source>
</evidence>
<evidence type="ECO:0000313" key="14">
    <source>
        <dbReference type="Proteomes" id="UP000078200"/>
    </source>
</evidence>
<evidence type="ECO:0000256" key="3">
    <source>
        <dbReference type="ARBA" id="ARBA00022617"/>
    </source>
</evidence>
<evidence type="ECO:0000313" key="13">
    <source>
        <dbReference type="EnsemblMetazoa" id="GAUT038966-PA"/>
    </source>
</evidence>
<dbReference type="GO" id="GO:0046872">
    <property type="term" value="F:metal ion binding"/>
    <property type="evidence" value="ECO:0007669"/>
    <property type="project" value="UniProtKB-KW"/>
</dbReference>
<dbReference type="Pfam" id="PF01265">
    <property type="entry name" value="Cyto_heme_lyase"/>
    <property type="match status" value="1"/>
</dbReference>
<dbReference type="GO" id="GO:0004408">
    <property type="term" value="F:holocytochrome-c synthase activity"/>
    <property type="evidence" value="ECO:0007669"/>
    <property type="project" value="UniProtKB-EC"/>
</dbReference>
<dbReference type="STRING" id="7395.A0A1A9VJ09"/>
<comment type="subcellular location">
    <subcellularLocation>
        <location evidence="1 11">Mitochondrion inner membrane</location>
    </subcellularLocation>
</comment>